<sequence>MWKRKKQKKSEEKIEYEKRSIPIEEVRKAIHQYAAQMPDGVPLSVIIHEDLTIDYDLLSPYLNGIPTETYYMSKETYELFPEQDYQLAKDLDTVQRAVDHYIKSTKEVPVIDDDPSKRVSFFKLEREHLLPYRPGRDFYITDEEFLVTYKAPK</sequence>
<dbReference type="RefSeq" id="WP_386055790.1">
    <property type="nucleotide sequence ID" value="NZ_JBHTKL010000001.1"/>
</dbReference>
<evidence type="ECO:0000313" key="2">
    <source>
        <dbReference type="Proteomes" id="UP001596990"/>
    </source>
</evidence>
<organism evidence="1 2">
    <name type="scientific">Thalassobacillus hwangdonensis</name>
    <dbReference type="NCBI Taxonomy" id="546108"/>
    <lineage>
        <taxon>Bacteria</taxon>
        <taxon>Bacillati</taxon>
        <taxon>Bacillota</taxon>
        <taxon>Bacilli</taxon>
        <taxon>Bacillales</taxon>
        <taxon>Bacillaceae</taxon>
        <taxon>Thalassobacillus</taxon>
    </lineage>
</organism>
<name>A0ABW3KW83_9BACI</name>
<keyword evidence="2" id="KW-1185">Reference proteome</keyword>
<protein>
    <submittedName>
        <fullName evidence="1">DUF3939 domain-containing protein</fullName>
    </submittedName>
</protein>
<comment type="caution">
    <text evidence="1">The sequence shown here is derived from an EMBL/GenBank/DDBJ whole genome shotgun (WGS) entry which is preliminary data.</text>
</comment>
<accession>A0ABW3KW83</accession>
<proteinExistence type="predicted"/>
<evidence type="ECO:0000313" key="1">
    <source>
        <dbReference type="EMBL" id="MFD1017786.1"/>
    </source>
</evidence>
<dbReference type="Pfam" id="PF13075">
    <property type="entry name" value="DUF3939"/>
    <property type="match status" value="1"/>
</dbReference>
<dbReference type="EMBL" id="JBHTKL010000001">
    <property type="protein sequence ID" value="MFD1017786.1"/>
    <property type="molecule type" value="Genomic_DNA"/>
</dbReference>
<gene>
    <name evidence="1" type="ORF">ACFQ2J_01130</name>
</gene>
<dbReference type="InterPro" id="IPR025071">
    <property type="entry name" value="DUF3939"/>
</dbReference>
<dbReference type="Proteomes" id="UP001596990">
    <property type="component" value="Unassembled WGS sequence"/>
</dbReference>
<reference evidence="2" key="1">
    <citation type="journal article" date="2019" name="Int. J. Syst. Evol. Microbiol.">
        <title>The Global Catalogue of Microorganisms (GCM) 10K type strain sequencing project: providing services to taxonomists for standard genome sequencing and annotation.</title>
        <authorList>
            <consortium name="The Broad Institute Genomics Platform"/>
            <consortium name="The Broad Institute Genome Sequencing Center for Infectious Disease"/>
            <person name="Wu L."/>
            <person name="Ma J."/>
        </authorList>
    </citation>
    <scope>NUCLEOTIDE SEQUENCE [LARGE SCALE GENOMIC DNA]</scope>
    <source>
        <strain evidence="2">CCUG 56607</strain>
    </source>
</reference>